<feature type="transmembrane region" description="Helical" evidence="5">
    <location>
        <begin position="199"/>
        <end position="217"/>
    </location>
</feature>
<keyword evidence="2 5" id="KW-0812">Transmembrane</keyword>
<feature type="transmembrane region" description="Helical" evidence="5">
    <location>
        <begin position="123"/>
        <end position="148"/>
    </location>
</feature>
<keyword evidence="7" id="KW-1185">Reference proteome</keyword>
<comment type="subcellular location">
    <subcellularLocation>
        <location evidence="1">Membrane</location>
        <topology evidence="1">Multi-pass membrane protein</topology>
    </subcellularLocation>
</comment>
<dbReference type="Proteomes" id="UP000641206">
    <property type="component" value="Unassembled WGS sequence"/>
</dbReference>
<evidence type="ECO:0000256" key="4">
    <source>
        <dbReference type="ARBA" id="ARBA00023136"/>
    </source>
</evidence>
<dbReference type="PANTHER" id="PTHR10361">
    <property type="entry name" value="SODIUM-BILE ACID COTRANSPORTER"/>
    <property type="match status" value="1"/>
</dbReference>
<gene>
    <name evidence="6" type="primary">ybaS</name>
    <name evidence="6" type="ORF">GCM10011346_41650</name>
</gene>
<dbReference type="PANTHER" id="PTHR10361:SF28">
    <property type="entry name" value="P3 PROTEIN-RELATED"/>
    <property type="match status" value="1"/>
</dbReference>
<comment type="caution">
    <text evidence="6">The sequence shown here is derived from an EMBL/GenBank/DDBJ whole genome shotgun (WGS) entry which is preliminary data.</text>
</comment>
<keyword evidence="3 5" id="KW-1133">Transmembrane helix</keyword>
<reference evidence="7" key="1">
    <citation type="journal article" date="2019" name="Int. J. Syst. Evol. Microbiol.">
        <title>The Global Catalogue of Microorganisms (GCM) 10K type strain sequencing project: providing services to taxonomists for standard genome sequencing and annotation.</title>
        <authorList>
            <consortium name="The Broad Institute Genomics Platform"/>
            <consortium name="The Broad Institute Genome Sequencing Center for Infectious Disease"/>
            <person name="Wu L."/>
            <person name="Ma J."/>
        </authorList>
    </citation>
    <scope>NUCLEOTIDE SEQUENCE [LARGE SCALE GENOMIC DNA]</scope>
    <source>
        <strain evidence="7">CGMCC 1.7693</strain>
    </source>
</reference>
<dbReference type="RefSeq" id="WP_188736768.1">
    <property type="nucleotide sequence ID" value="NZ_BMLW01000013.1"/>
</dbReference>
<evidence type="ECO:0000313" key="6">
    <source>
        <dbReference type="EMBL" id="GGP15080.1"/>
    </source>
</evidence>
<name>A0ABQ2P0H4_9BACI</name>
<proteinExistence type="predicted"/>
<feature type="transmembrane region" description="Helical" evidence="5">
    <location>
        <begin position="67"/>
        <end position="90"/>
    </location>
</feature>
<feature type="transmembrane region" description="Helical" evidence="5">
    <location>
        <begin position="96"/>
        <end position="116"/>
    </location>
</feature>
<evidence type="ECO:0000256" key="1">
    <source>
        <dbReference type="ARBA" id="ARBA00004141"/>
    </source>
</evidence>
<evidence type="ECO:0000313" key="7">
    <source>
        <dbReference type="Proteomes" id="UP000641206"/>
    </source>
</evidence>
<protein>
    <recommendedName>
        <fullName evidence="8">Bile acid:sodium symporter family protein</fullName>
    </recommendedName>
</protein>
<feature type="transmembrane region" description="Helical" evidence="5">
    <location>
        <begin position="160"/>
        <end position="178"/>
    </location>
</feature>
<feature type="transmembrane region" description="Helical" evidence="5">
    <location>
        <begin position="36"/>
        <end position="55"/>
    </location>
</feature>
<sequence length="318" mass="35210">MLDRLNKQLQTFMPILTPLSVIIGVLFHNIGEQLLFLVPWLFAFMTFAGSLNMKFKDVKVFSQYPAAILFGIAFLHIIMPFGAYFLSTIIFNDHLLTIGFVISAAIPTGVTSIIWINMCKGHFPLGLSIILIDTLLAPFILPAVLYLFAGETIAIDTASIIIDLLWMIVLPSILGILLHEFMKGNIQAFSKKLAPFSKLSLFAVVIINSSAVAPYLTEITWELAAIILAVFFLAATGYAIALFIGHLLFKDTHIVTTLVFIGGMRNIPIGIIIAISYFPAKVAMPVVFCMLFQQVLAALFAKVTEKYQVKHRLAPKEK</sequence>
<feature type="transmembrane region" description="Helical" evidence="5">
    <location>
        <begin position="12"/>
        <end position="30"/>
    </location>
</feature>
<feature type="transmembrane region" description="Helical" evidence="5">
    <location>
        <begin position="284"/>
        <end position="303"/>
    </location>
</feature>
<accession>A0ABQ2P0H4</accession>
<dbReference type="Pfam" id="PF01758">
    <property type="entry name" value="SBF"/>
    <property type="match status" value="1"/>
</dbReference>
<keyword evidence="4 5" id="KW-0472">Membrane</keyword>
<feature type="transmembrane region" description="Helical" evidence="5">
    <location>
        <begin position="223"/>
        <end position="245"/>
    </location>
</feature>
<dbReference type="InterPro" id="IPR002657">
    <property type="entry name" value="BilAc:Na_symport/Acr3"/>
</dbReference>
<feature type="transmembrane region" description="Helical" evidence="5">
    <location>
        <begin position="257"/>
        <end position="278"/>
    </location>
</feature>
<evidence type="ECO:0000256" key="2">
    <source>
        <dbReference type="ARBA" id="ARBA00022692"/>
    </source>
</evidence>
<dbReference type="InterPro" id="IPR038770">
    <property type="entry name" value="Na+/solute_symporter_sf"/>
</dbReference>
<evidence type="ECO:0000256" key="5">
    <source>
        <dbReference type="SAM" id="Phobius"/>
    </source>
</evidence>
<evidence type="ECO:0008006" key="8">
    <source>
        <dbReference type="Google" id="ProtNLM"/>
    </source>
</evidence>
<dbReference type="EMBL" id="BMLW01000013">
    <property type="protein sequence ID" value="GGP15080.1"/>
    <property type="molecule type" value="Genomic_DNA"/>
</dbReference>
<organism evidence="6 7">
    <name type="scientific">Oceanobacillus neutriphilus</name>
    <dbReference type="NCBI Taxonomy" id="531815"/>
    <lineage>
        <taxon>Bacteria</taxon>
        <taxon>Bacillati</taxon>
        <taxon>Bacillota</taxon>
        <taxon>Bacilli</taxon>
        <taxon>Bacillales</taxon>
        <taxon>Bacillaceae</taxon>
        <taxon>Oceanobacillus</taxon>
    </lineage>
</organism>
<evidence type="ECO:0000256" key="3">
    <source>
        <dbReference type="ARBA" id="ARBA00022989"/>
    </source>
</evidence>
<dbReference type="InterPro" id="IPR004710">
    <property type="entry name" value="Bilac:Na_transpt"/>
</dbReference>
<dbReference type="Gene3D" id="1.20.1530.20">
    <property type="match status" value="1"/>
</dbReference>